<keyword evidence="3" id="KW-1185">Reference proteome</keyword>
<evidence type="ECO:0000313" key="3">
    <source>
        <dbReference type="Proteomes" id="UP000570166"/>
    </source>
</evidence>
<evidence type="ECO:0000256" key="1">
    <source>
        <dbReference type="SAM" id="MobiDB-lite"/>
    </source>
</evidence>
<organism evidence="2 3">
    <name type="scientific">Sphingomonas chungangi</name>
    <dbReference type="NCBI Taxonomy" id="2683589"/>
    <lineage>
        <taxon>Bacteria</taxon>
        <taxon>Pseudomonadati</taxon>
        <taxon>Pseudomonadota</taxon>
        <taxon>Alphaproteobacteria</taxon>
        <taxon>Sphingomonadales</taxon>
        <taxon>Sphingomonadaceae</taxon>
        <taxon>Sphingomonas</taxon>
    </lineage>
</organism>
<dbReference type="GO" id="GO:0016787">
    <property type="term" value="F:hydrolase activity"/>
    <property type="evidence" value="ECO:0007669"/>
    <property type="project" value="UniProtKB-KW"/>
</dbReference>
<sequence length="214" mass="23688">MVDTPVELIIPGLFDSGPDHWQTRWLALRPNAVRVELGRWHEPSRDLWVAHLDRAVGRQREPVVLVAHSLGCLAVAWWAREASAARLSKVHGAMLVAPPDVDRPGAHPLLRPFAPAPLAPLPFPTLLVASQDDRYAEFERLGWLAGAWDSELVDVGRLGHINAESDLGDWPRGIKLLDRLTGNDQIAKPRSSCMLMSGSPARRRAASQLPKIDR</sequence>
<dbReference type="InterPro" id="IPR029058">
    <property type="entry name" value="AB_hydrolase_fold"/>
</dbReference>
<dbReference type="InterPro" id="IPR010662">
    <property type="entry name" value="RBBP9/YdeN"/>
</dbReference>
<dbReference type="Gene3D" id="3.40.50.1820">
    <property type="entry name" value="alpha/beta hydrolase"/>
    <property type="match status" value="1"/>
</dbReference>
<accession>A0A838L669</accession>
<dbReference type="Proteomes" id="UP000570166">
    <property type="component" value="Unassembled WGS sequence"/>
</dbReference>
<proteinExistence type="predicted"/>
<keyword evidence="2" id="KW-0378">Hydrolase</keyword>
<dbReference type="Pfam" id="PF06821">
    <property type="entry name" value="Ser_hydrolase"/>
    <property type="match status" value="1"/>
</dbReference>
<comment type="caution">
    <text evidence="2">The sequence shown here is derived from an EMBL/GenBank/DDBJ whole genome shotgun (WGS) entry which is preliminary data.</text>
</comment>
<feature type="region of interest" description="Disordered" evidence="1">
    <location>
        <begin position="190"/>
        <end position="214"/>
    </location>
</feature>
<gene>
    <name evidence="2" type="ORF">HZF05_12830</name>
</gene>
<reference evidence="2 3" key="1">
    <citation type="submission" date="2020-07" db="EMBL/GenBank/DDBJ databases">
        <authorList>
            <person name="Sun Q."/>
        </authorList>
    </citation>
    <scope>NUCLEOTIDE SEQUENCE [LARGE SCALE GENOMIC DNA]</scope>
    <source>
        <strain evidence="2 3">CGMCC 1.13654</strain>
    </source>
</reference>
<dbReference type="AlphaFoldDB" id="A0A838L669"/>
<dbReference type="SUPFAM" id="SSF53474">
    <property type="entry name" value="alpha/beta-Hydrolases"/>
    <property type="match status" value="1"/>
</dbReference>
<name>A0A838L669_9SPHN</name>
<evidence type="ECO:0000313" key="2">
    <source>
        <dbReference type="EMBL" id="MBA2934983.1"/>
    </source>
</evidence>
<dbReference type="EMBL" id="JACEIB010000007">
    <property type="protein sequence ID" value="MBA2934983.1"/>
    <property type="molecule type" value="Genomic_DNA"/>
</dbReference>
<dbReference type="RefSeq" id="WP_160366751.1">
    <property type="nucleotide sequence ID" value="NZ_JACEIB010000007.1"/>
</dbReference>
<protein>
    <submittedName>
        <fullName evidence="2">Alpha/beta hydrolase</fullName>
    </submittedName>
</protein>